<keyword evidence="2" id="KW-1185">Reference proteome</keyword>
<protein>
    <recommendedName>
        <fullName evidence="3">CopG family transcriptional regulator</fullName>
    </recommendedName>
</protein>
<reference evidence="1 2" key="1">
    <citation type="submission" date="2017-07" db="EMBL/GenBank/DDBJ databases">
        <title>Draft Genome Sequences of Select Purple Nonsulfur Bacteria.</title>
        <authorList>
            <person name="Lasarre B."/>
            <person name="Mckinlay J.B."/>
        </authorList>
    </citation>
    <scope>NUCLEOTIDE SEQUENCE [LARGE SCALE GENOMIC DNA]</scope>
    <source>
        <strain evidence="1 2">DSM 5909</strain>
    </source>
</reference>
<gene>
    <name evidence="1" type="ORF">CH341_14805</name>
</gene>
<proteinExistence type="predicted"/>
<dbReference type="Proteomes" id="UP000249130">
    <property type="component" value="Unassembled WGS sequence"/>
</dbReference>
<evidence type="ECO:0000313" key="1">
    <source>
        <dbReference type="EMBL" id="RAI43361.1"/>
    </source>
</evidence>
<dbReference type="OrthoDB" id="8116274at2"/>
<organism evidence="1 2">
    <name type="scientific">Rhodoplanes roseus</name>
    <dbReference type="NCBI Taxonomy" id="29409"/>
    <lineage>
        <taxon>Bacteria</taxon>
        <taxon>Pseudomonadati</taxon>
        <taxon>Pseudomonadota</taxon>
        <taxon>Alphaproteobacteria</taxon>
        <taxon>Hyphomicrobiales</taxon>
        <taxon>Nitrobacteraceae</taxon>
        <taxon>Rhodoplanes</taxon>
    </lineage>
</organism>
<name>A0A327KYL9_9BRAD</name>
<dbReference type="AlphaFoldDB" id="A0A327KYL9"/>
<dbReference type="EMBL" id="NPEX01000093">
    <property type="protein sequence ID" value="RAI43361.1"/>
    <property type="molecule type" value="Genomic_DNA"/>
</dbReference>
<sequence>MVKALEQAVAALSRLPEAEQERIAGELLSHLEKVTSLRADIEAGLRSLDAGEGRELDIDAVIARARSRNGQW</sequence>
<accession>A0A327KYL9</accession>
<comment type="caution">
    <text evidence="1">The sequence shown here is derived from an EMBL/GenBank/DDBJ whole genome shotgun (WGS) entry which is preliminary data.</text>
</comment>
<evidence type="ECO:0000313" key="2">
    <source>
        <dbReference type="Proteomes" id="UP000249130"/>
    </source>
</evidence>
<evidence type="ECO:0008006" key="3">
    <source>
        <dbReference type="Google" id="ProtNLM"/>
    </source>
</evidence>